<dbReference type="EMBL" id="CP034539">
    <property type="protein sequence ID" value="AZQ38969.1"/>
    <property type="molecule type" value="Genomic_DNA"/>
</dbReference>
<accession>A0A3S9MIG2</accession>
<proteinExistence type="predicted"/>
<feature type="compositionally biased region" description="Basic residues" evidence="1">
    <location>
        <begin position="123"/>
        <end position="136"/>
    </location>
</feature>
<evidence type="ECO:0000256" key="1">
    <source>
        <dbReference type="SAM" id="MobiDB-lite"/>
    </source>
</evidence>
<dbReference type="AlphaFoldDB" id="A0A3S9MIG2"/>
<evidence type="ECO:0000313" key="3">
    <source>
        <dbReference type="Proteomes" id="UP000280298"/>
    </source>
</evidence>
<dbReference type="KEGG" id="scya:EJ357_40620"/>
<feature type="compositionally biased region" description="Low complexity" evidence="1">
    <location>
        <begin position="180"/>
        <end position="225"/>
    </location>
</feature>
<organism evidence="2 3">
    <name type="scientific">Streptomyces cyaneochromogenes</name>
    <dbReference type="NCBI Taxonomy" id="2496836"/>
    <lineage>
        <taxon>Bacteria</taxon>
        <taxon>Bacillati</taxon>
        <taxon>Actinomycetota</taxon>
        <taxon>Actinomycetes</taxon>
        <taxon>Kitasatosporales</taxon>
        <taxon>Streptomycetaceae</taxon>
        <taxon>Streptomyces</taxon>
    </lineage>
</organism>
<evidence type="ECO:0000313" key="2">
    <source>
        <dbReference type="EMBL" id="AZQ38969.1"/>
    </source>
</evidence>
<gene>
    <name evidence="2" type="ORF">EJ357_40620</name>
</gene>
<protein>
    <submittedName>
        <fullName evidence="2">Uncharacterized protein</fullName>
    </submittedName>
</protein>
<name>A0A3S9MIG2_9ACTN</name>
<dbReference type="OrthoDB" id="112037at2"/>
<dbReference type="Proteomes" id="UP000280298">
    <property type="component" value="Chromosome"/>
</dbReference>
<reference evidence="2 3" key="1">
    <citation type="journal article" date="2019" name="Int. J. Syst. Evol. Microbiol.">
        <title>Streptomyces cyaneochromogenes sp. nov., a blue pigment-producing actinomycete from manganese-contaminated soil.</title>
        <authorList>
            <person name="Tang X."/>
            <person name="Zhao J."/>
            <person name="Li K."/>
            <person name="Chen Z."/>
            <person name="Sun Y."/>
            <person name="Gao J."/>
        </authorList>
    </citation>
    <scope>NUCLEOTIDE SEQUENCE [LARGE SCALE GENOMIC DNA]</scope>
    <source>
        <strain evidence="2 3">MK-45</strain>
    </source>
</reference>
<feature type="region of interest" description="Disordered" evidence="1">
    <location>
        <begin position="123"/>
        <end position="238"/>
    </location>
</feature>
<sequence>MPGVDRRTVIKGAAVALQLTGSTWTVIAGPVGGGVQPVMAYGDSNVVRPDDGRLTYEGHWGRTADAAITVNSGSLLTFRFTGDTADALFDVSSITVPTQIYVSVDAGPKRLYAVDRGDIARRRYGRLPHPRRRRPARLADPGRLRTAGRDQDRQRRSAGRAGGVRLELRGFQGGPGPPASSRCTRSTVRTPTTSPPSTNSPTDASSSSTPPTGSPRRTGTSTGPSHPAPKATARRPTD</sequence>
<feature type="compositionally biased region" description="Basic and acidic residues" evidence="1">
    <location>
        <begin position="140"/>
        <end position="155"/>
    </location>
</feature>
<dbReference type="RefSeq" id="WP_126396800.1">
    <property type="nucleotide sequence ID" value="NZ_CP034539.1"/>
</dbReference>
<keyword evidence="3" id="KW-1185">Reference proteome</keyword>